<reference evidence="1 2" key="1">
    <citation type="submission" date="2020-08" db="EMBL/GenBank/DDBJ databases">
        <title>Genomic Encyclopedia of Type Strains, Phase IV (KMG-V): Genome sequencing to study the core and pangenomes of soil and plant-associated prokaryotes.</title>
        <authorList>
            <person name="Whitman W."/>
        </authorList>
    </citation>
    <scope>NUCLEOTIDE SEQUENCE [LARGE SCALE GENOMIC DNA]</scope>
    <source>
        <strain evidence="1 2">SEMIA 4034</strain>
    </source>
</reference>
<proteinExistence type="predicted"/>
<accession>A0A7W8XKF3</accession>
<protein>
    <submittedName>
        <fullName evidence="1">Uncharacterized protein</fullName>
    </submittedName>
</protein>
<keyword evidence="2" id="KW-1185">Reference proteome</keyword>
<dbReference type="AlphaFoldDB" id="A0A7W8XKF3"/>
<dbReference type="Proteomes" id="UP000528824">
    <property type="component" value="Unassembled WGS sequence"/>
</dbReference>
<sequence>MVDVSILFSVSLDEASFAQDVTKLLFTRDDWPSVVSDLLRSISDKELIRLANLHPEPEDIQPRSICIAANSSATVVINWFDVAEYSRLASLKKQSAHRHHFDFGARILRGGYVQWLFINEGDLTIPKLRFGKQMKCAVGDGYYLPHSAFHHVFAPEPGTVTLMVRSPLRTPVERSRRIVNPPQLSEEKAMVLELLDRLPSLPAKRPSDCRVDDTR</sequence>
<evidence type="ECO:0000313" key="2">
    <source>
        <dbReference type="Proteomes" id="UP000528824"/>
    </source>
</evidence>
<organism evidence="1 2">
    <name type="scientific">Rhizobium lentis</name>
    <dbReference type="NCBI Taxonomy" id="1138194"/>
    <lineage>
        <taxon>Bacteria</taxon>
        <taxon>Pseudomonadati</taxon>
        <taxon>Pseudomonadota</taxon>
        <taxon>Alphaproteobacteria</taxon>
        <taxon>Hyphomicrobiales</taxon>
        <taxon>Rhizobiaceae</taxon>
        <taxon>Rhizobium/Agrobacterium group</taxon>
        <taxon>Rhizobium</taxon>
    </lineage>
</organism>
<name>A0A7W8XKF3_9HYPH</name>
<gene>
    <name evidence="1" type="ORF">GGI59_006236</name>
</gene>
<evidence type="ECO:0000313" key="1">
    <source>
        <dbReference type="EMBL" id="MBB5564527.1"/>
    </source>
</evidence>
<comment type="caution">
    <text evidence="1">The sequence shown here is derived from an EMBL/GenBank/DDBJ whole genome shotgun (WGS) entry which is preliminary data.</text>
</comment>
<dbReference type="EMBL" id="JACHBC010000024">
    <property type="protein sequence ID" value="MBB5564527.1"/>
    <property type="molecule type" value="Genomic_DNA"/>
</dbReference>